<dbReference type="EC" id="3.1.2.-" evidence="3"/>
<gene>
    <name evidence="3" type="ORF">ABSH63_09005</name>
</gene>
<evidence type="ECO:0000259" key="2">
    <source>
        <dbReference type="Pfam" id="PF03061"/>
    </source>
</evidence>
<evidence type="ECO:0000313" key="4">
    <source>
        <dbReference type="Proteomes" id="UP001465331"/>
    </source>
</evidence>
<sequence>MNDALGPRLAAARRRAREHGDFDGFVELVPYARFLGLRVEQSAEGLRMRLPFRAELVGNPALPAIHGGVTAAFMENAALLHLLLQLDQTRIPKSIDFAIDYLRSARTLDCHAACEITRVGGRVAHAQIRCWQDDPARPIALARAHFLLATAE</sequence>
<dbReference type="CDD" id="cd03443">
    <property type="entry name" value="PaaI_thioesterase"/>
    <property type="match status" value="1"/>
</dbReference>
<dbReference type="EMBL" id="JBEPIJ010000008">
    <property type="protein sequence ID" value="MES0874140.1"/>
    <property type="molecule type" value="Genomic_DNA"/>
</dbReference>
<dbReference type="PANTHER" id="PTHR43240">
    <property type="entry name" value="1,4-DIHYDROXY-2-NAPHTHOYL-COA THIOESTERASE 1"/>
    <property type="match status" value="1"/>
</dbReference>
<feature type="domain" description="Thioesterase" evidence="2">
    <location>
        <begin position="65"/>
        <end position="136"/>
    </location>
</feature>
<name>A0ABV2AA62_9GAMM</name>
<dbReference type="PANTHER" id="PTHR43240:SF3">
    <property type="entry name" value="THIOESTERASE DOMAIN-CONTAINING PROTEIN"/>
    <property type="match status" value="1"/>
</dbReference>
<dbReference type="Pfam" id="PF03061">
    <property type="entry name" value="4HBT"/>
    <property type="match status" value="1"/>
</dbReference>
<dbReference type="Proteomes" id="UP001465331">
    <property type="component" value="Unassembled WGS sequence"/>
</dbReference>
<protein>
    <submittedName>
        <fullName evidence="3">PaaI family thioesterase</fullName>
        <ecNumber evidence="3">3.1.2.-</ecNumber>
    </submittedName>
</protein>
<keyword evidence="4" id="KW-1185">Reference proteome</keyword>
<proteinExistence type="predicted"/>
<comment type="caution">
    <text evidence="3">The sequence shown here is derived from an EMBL/GenBank/DDBJ whole genome shotgun (WGS) entry which is preliminary data.</text>
</comment>
<dbReference type="SUPFAM" id="SSF54637">
    <property type="entry name" value="Thioesterase/thiol ester dehydrase-isomerase"/>
    <property type="match status" value="1"/>
</dbReference>
<dbReference type="NCBIfam" id="TIGR00369">
    <property type="entry name" value="unchar_dom_1"/>
    <property type="match status" value="1"/>
</dbReference>
<accession>A0ABV2AA62</accession>
<dbReference type="RefSeq" id="WP_352889137.1">
    <property type="nucleotide sequence ID" value="NZ_JBEPIJ010000008.1"/>
</dbReference>
<evidence type="ECO:0000256" key="1">
    <source>
        <dbReference type="ARBA" id="ARBA00022801"/>
    </source>
</evidence>
<keyword evidence="1 3" id="KW-0378">Hydrolase</keyword>
<organism evidence="3 4">
    <name type="scientific">Sinimarinibacterium thermocellulolyticum</name>
    <dbReference type="NCBI Taxonomy" id="3170016"/>
    <lineage>
        <taxon>Bacteria</taxon>
        <taxon>Pseudomonadati</taxon>
        <taxon>Pseudomonadota</taxon>
        <taxon>Gammaproteobacteria</taxon>
        <taxon>Nevskiales</taxon>
        <taxon>Nevskiaceae</taxon>
        <taxon>Sinimarinibacterium</taxon>
    </lineage>
</organism>
<dbReference type="Gene3D" id="3.10.129.10">
    <property type="entry name" value="Hotdog Thioesterase"/>
    <property type="match status" value="1"/>
</dbReference>
<reference evidence="3 4" key="1">
    <citation type="submission" date="2024-06" db="EMBL/GenBank/DDBJ databases">
        <authorList>
            <person name="Li Z."/>
            <person name="Jiang Y."/>
        </authorList>
    </citation>
    <scope>NUCLEOTIDE SEQUENCE [LARGE SCALE GENOMIC DNA]</scope>
    <source>
        <strain evidence="3 4">HSW-8</strain>
    </source>
</reference>
<dbReference type="GO" id="GO:0016787">
    <property type="term" value="F:hydrolase activity"/>
    <property type="evidence" value="ECO:0007669"/>
    <property type="project" value="UniProtKB-KW"/>
</dbReference>
<dbReference type="InterPro" id="IPR006683">
    <property type="entry name" value="Thioestr_dom"/>
</dbReference>
<dbReference type="InterPro" id="IPR029069">
    <property type="entry name" value="HotDog_dom_sf"/>
</dbReference>
<dbReference type="InterPro" id="IPR003736">
    <property type="entry name" value="PAAI_dom"/>
</dbReference>
<evidence type="ECO:0000313" key="3">
    <source>
        <dbReference type="EMBL" id="MES0874140.1"/>
    </source>
</evidence>